<feature type="compositionally biased region" description="Low complexity" evidence="9">
    <location>
        <begin position="1"/>
        <end position="15"/>
    </location>
</feature>
<dbReference type="Proteomes" id="UP000711614">
    <property type="component" value="Unassembled WGS sequence"/>
</dbReference>
<dbReference type="PANTHER" id="PTHR24421:SF10">
    <property type="entry name" value="NITRATE_NITRITE SENSOR PROTEIN NARQ"/>
    <property type="match status" value="1"/>
</dbReference>
<sequence>MDESTPPAGTGHAGTAPPPAATPPLRRLGAAFMGMAVRRLGNTKVEDVALAVGYFLLFWLLDAVNFAAFGNLKVEALASAWPAIALLGCVGVVFRRTAPAAMAWMCGLAAVGLLLAGHAGCFVLMFEFFFSLVLFGSPRAAALASRAAWVVTAVLVVAAFASFRDAGLTVVAGLLGVITFLTPVEWAGNLRKAILLAESESARADAVHEAAAQRLLAERNAHDLSLEQERQHMARELHDVISARLSAIALQSGAALHAAKAAPAGSPGTALLRQIRQESVAGLEELNAMIRLLHSGAASEAPGRIAELEPLVGRHRSAGLELSFSNGMPDGGRHLPLPVQTTVYRVAAESLANAARHAPGQPVAVSLAAVRKDEAGTPQQQPATPAQSQDRTPSPPPAMELVLTVSSELPAHQPAASPGTGTGIPSMQFRAAHAGGTLTAGPESGQWKVLLRLPLPGPAPQAPAGTVNTNEGLHA</sequence>
<evidence type="ECO:0000313" key="12">
    <source>
        <dbReference type="EMBL" id="MBP2411683.1"/>
    </source>
</evidence>
<keyword evidence="10" id="KW-1133">Transmembrane helix</keyword>
<dbReference type="Pfam" id="PF07730">
    <property type="entry name" value="HisKA_3"/>
    <property type="match status" value="1"/>
</dbReference>
<dbReference type="EMBL" id="JAGIOI010000001">
    <property type="protein sequence ID" value="MBP2411683.1"/>
    <property type="molecule type" value="Genomic_DNA"/>
</dbReference>
<evidence type="ECO:0000256" key="6">
    <source>
        <dbReference type="ARBA" id="ARBA00022777"/>
    </source>
</evidence>
<keyword evidence="10" id="KW-0472">Membrane</keyword>
<dbReference type="RefSeq" id="WP_209676961.1">
    <property type="nucleotide sequence ID" value="NZ_JAGIOI010000001.1"/>
</dbReference>
<feature type="transmembrane region" description="Helical" evidence="10">
    <location>
        <begin position="168"/>
        <end position="186"/>
    </location>
</feature>
<feature type="region of interest" description="Disordered" evidence="9">
    <location>
        <begin position="1"/>
        <end position="22"/>
    </location>
</feature>
<feature type="transmembrane region" description="Helical" evidence="10">
    <location>
        <begin position="48"/>
        <end position="70"/>
    </location>
</feature>
<evidence type="ECO:0000259" key="11">
    <source>
        <dbReference type="Pfam" id="PF07730"/>
    </source>
</evidence>
<gene>
    <name evidence="12" type="ORF">JOF48_000482</name>
</gene>
<dbReference type="InterPro" id="IPR050482">
    <property type="entry name" value="Sensor_HK_TwoCompSys"/>
</dbReference>
<dbReference type="Gene3D" id="1.20.5.1930">
    <property type="match status" value="1"/>
</dbReference>
<evidence type="ECO:0000256" key="2">
    <source>
        <dbReference type="ARBA" id="ARBA00012438"/>
    </source>
</evidence>
<accession>A0ABS4YSC0</accession>
<feature type="transmembrane region" description="Helical" evidence="10">
    <location>
        <begin position="106"/>
        <end position="134"/>
    </location>
</feature>
<evidence type="ECO:0000256" key="4">
    <source>
        <dbReference type="ARBA" id="ARBA00022679"/>
    </source>
</evidence>
<dbReference type="Gene3D" id="3.30.565.10">
    <property type="entry name" value="Histidine kinase-like ATPase, C-terminal domain"/>
    <property type="match status" value="1"/>
</dbReference>
<dbReference type="InterPro" id="IPR011712">
    <property type="entry name" value="Sig_transdc_His_kin_sub3_dim/P"/>
</dbReference>
<evidence type="ECO:0000256" key="7">
    <source>
        <dbReference type="ARBA" id="ARBA00022840"/>
    </source>
</evidence>
<dbReference type="GO" id="GO:0016301">
    <property type="term" value="F:kinase activity"/>
    <property type="evidence" value="ECO:0007669"/>
    <property type="project" value="UniProtKB-KW"/>
</dbReference>
<evidence type="ECO:0000256" key="9">
    <source>
        <dbReference type="SAM" id="MobiDB-lite"/>
    </source>
</evidence>
<comment type="catalytic activity">
    <reaction evidence="1">
        <text>ATP + protein L-histidine = ADP + protein N-phospho-L-histidine.</text>
        <dbReference type="EC" id="2.7.13.3"/>
    </reaction>
</comment>
<feature type="transmembrane region" description="Helical" evidence="10">
    <location>
        <begin position="140"/>
        <end position="161"/>
    </location>
</feature>
<name>A0ABS4YSC0_9MICC</name>
<keyword evidence="13" id="KW-1185">Reference proteome</keyword>
<evidence type="ECO:0000256" key="8">
    <source>
        <dbReference type="ARBA" id="ARBA00023012"/>
    </source>
</evidence>
<keyword evidence="5" id="KW-0547">Nucleotide-binding</keyword>
<dbReference type="PANTHER" id="PTHR24421">
    <property type="entry name" value="NITRATE/NITRITE SENSOR PROTEIN NARX-RELATED"/>
    <property type="match status" value="1"/>
</dbReference>
<feature type="domain" description="Signal transduction histidine kinase subgroup 3 dimerisation and phosphoacceptor" evidence="11">
    <location>
        <begin position="229"/>
        <end position="296"/>
    </location>
</feature>
<dbReference type="CDD" id="cd16917">
    <property type="entry name" value="HATPase_UhpB-NarQ-NarX-like"/>
    <property type="match status" value="1"/>
</dbReference>
<keyword evidence="8" id="KW-0902">Two-component regulatory system</keyword>
<evidence type="ECO:0000256" key="1">
    <source>
        <dbReference type="ARBA" id="ARBA00000085"/>
    </source>
</evidence>
<evidence type="ECO:0000256" key="5">
    <source>
        <dbReference type="ARBA" id="ARBA00022741"/>
    </source>
</evidence>
<keyword evidence="7" id="KW-0067">ATP-binding</keyword>
<proteinExistence type="predicted"/>
<keyword evidence="10" id="KW-0812">Transmembrane</keyword>
<evidence type="ECO:0000313" key="13">
    <source>
        <dbReference type="Proteomes" id="UP000711614"/>
    </source>
</evidence>
<dbReference type="InterPro" id="IPR036890">
    <property type="entry name" value="HATPase_C_sf"/>
</dbReference>
<evidence type="ECO:0000256" key="10">
    <source>
        <dbReference type="SAM" id="Phobius"/>
    </source>
</evidence>
<feature type="region of interest" description="Disordered" evidence="9">
    <location>
        <begin position="372"/>
        <end position="398"/>
    </location>
</feature>
<feature type="transmembrane region" description="Helical" evidence="10">
    <location>
        <begin position="76"/>
        <end position="94"/>
    </location>
</feature>
<keyword evidence="4" id="KW-0808">Transferase</keyword>
<reference evidence="12 13" key="1">
    <citation type="submission" date="2021-03" db="EMBL/GenBank/DDBJ databases">
        <title>Sequencing the genomes of 1000 actinobacteria strains.</title>
        <authorList>
            <person name="Klenk H.-P."/>
        </authorList>
    </citation>
    <scope>NUCLEOTIDE SEQUENCE [LARGE SCALE GENOMIC DNA]</scope>
    <source>
        <strain evidence="12 13">DSM 16005</strain>
    </source>
</reference>
<keyword evidence="6 12" id="KW-0418">Kinase</keyword>
<organism evidence="12 13">
    <name type="scientific">Arthrobacter stackebrandtii</name>
    <dbReference type="NCBI Taxonomy" id="272161"/>
    <lineage>
        <taxon>Bacteria</taxon>
        <taxon>Bacillati</taxon>
        <taxon>Actinomycetota</taxon>
        <taxon>Actinomycetes</taxon>
        <taxon>Micrococcales</taxon>
        <taxon>Micrococcaceae</taxon>
        <taxon>Arthrobacter</taxon>
    </lineage>
</organism>
<dbReference type="EC" id="2.7.13.3" evidence="2"/>
<keyword evidence="3" id="KW-0597">Phosphoprotein</keyword>
<feature type="compositionally biased region" description="Low complexity" evidence="9">
    <location>
        <begin position="377"/>
        <end position="387"/>
    </location>
</feature>
<evidence type="ECO:0000256" key="3">
    <source>
        <dbReference type="ARBA" id="ARBA00022553"/>
    </source>
</evidence>
<protein>
    <recommendedName>
        <fullName evidence="2">histidine kinase</fullName>
        <ecNumber evidence="2">2.7.13.3</ecNumber>
    </recommendedName>
</protein>
<comment type="caution">
    <text evidence="12">The sequence shown here is derived from an EMBL/GenBank/DDBJ whole genome shotgun (WGS) entry which is preliminary data.</text>
</comment>